<dbReference type="AlphaFoldDB" id="A0A7J7DXE4"/>
<sequence>MDQKPPIDPSKTEKALMNGSHSPSFLFHNNGFGSVYDLSDIEMITIQTMTYTSLKDLLPASPPAITSPTAYNSSWHEIPIKNPLLKHAAWAYLQPMSTATETEERGFWGKLKEKCCGECGCVGWLKDVILKVFREVFWERGGEIEEEEEEEDDDDDDHEKVD</sequence>
<dbReference type="PANTHER" id="PTHR34569:SF12">
    <property type="entry name" value="TRANSMEMBRANE PROTEIN"/>
    <property type="match status" value="1"/>
</dbReference>
<evidence type="ECO:0000313" key="2">
    <source>
        <dbReference type="EMBL" id="KAF5751035.1"/>
    </source>
</evidence>
<feature type="region of interest" description="Disordered" evidence="1">
    <location>
        <begin position="142"/>
        <end position="162"/>
    </location>
</feature>
<gene>
    <name evidence="2" type="ORF">HS088_TW02G00045</name>
</gene>
<proteinExistence type="predicted"/>
<keyword evidence="3" id="KW-1185">Reference proteome</keyword>
<comment type="caution">
    <text evidence="2">The sequence shown here is derived from an EMBL/GenBank/DDBJ whole genome shotgun (WGS) entry which is preliminary data.</text>
</comment>
<dbReference type="InParanoid" id="A0A7J7DXE4"/>
<dbReference type="EMBL" id="JAAARO010000002">
    <property type="protein sequence ID" value="KAF5751035.1"/>
    <property type="molecule type" value="Genomic_DNA"/>
</dbReference>
<reference evidence="2 3" key="1">
    <citation type="journal article" date="2020" name="Nat. Commun.">
        <title>Genome of Tripterygium wilfordii and identification of cytochrome P450 involved in triptolide biosynthesis.</title>
        <authorList>
            <person name="Tu L."/>
            <person name="Su P."/>
            <person name="Zhang Z."/>
            <person name="Gao L."/>
            <person name="Wang J."/>
            <person name="Hu T."/>
            <person name="Zhou J."/>
            <person name="Zhang Y."/>
            <person name="Zhao Y."/>
            <person name="Liu Y."/>
            <person name="Song Y."/>
            <person name="Tong Y."/>
            <person name="Lu Y."/>
            <person name="Yang J."/>
            <person name="Xu C."/>
            <person name="Jia M."/>
            <person name="Peters R.J."/>
            <person name="Huang L."/>
            <person name="Gao W."/>
        </authorList>
    </citation>
    <scope>NUCLEOTIDE SEQUENCE [LARGE SCALE GENOMIC DNA]</scope>
    <source>
        <strain evidence="3">cv. XIE 37</strain>
        <tissue evidence="2">Leaf</tissue>
    </source>
</reference>
<organism evidence="2 3">
    <name type="scientific">Tripterygium wilfordii</name>
    <name type="common">Thunder God vine</name>
    <dbReference type="NCBI Taxonomy" id="458696"/>
    <lineage>
        <taxon>Eukaryota</taxon>
        <taxon>Viridiplantae</taxon>
        <taxon>Streptophyta</taxon>
        <taxon>Embryophyta</taxon>
        <taxon>Tracheophyta</taxon>
        <taxon>Spermatophyta</taxon>
        <taxon>Magnoliopsida</taxon>
        <taxon>eudicotyledons</taxon>
        <taxon>Gunneridae</taxon>
        <taxon>Pentapetalae</taxon>
        <taxon>rosids</taxon>
        <taxon>fabids</taxon>
        <taxon>Celastrales</taxon>
        <taxon>Celastraceae</taxon>
        <taxon>Tripterygium</taxon>
    </lineage>
</organism>
<feature type="compositionally biased region" description="Acidic residues" evidence="1">
    <location>
        <begin position="144"/>
        <end position="162"/>
    </location>
</feature>
<dbReference type="PANTHER" id="PTHR34569">
    <property type="entry name" value="EXPRESSED PROTEIN"/>
    <property type="match status" value="1"/>
</dbReference>
<accession>A0A7J7DXE4</accession>
<dbReference type="OrthoDB" id="682663at2759"/>
<evidence type="ECO:0000256" key="1">
    <source>
        <dbReference type="SAM" id="MobiDB-lite"/>
    </source>
</evidence>
<name>A0A7J7DXE4_TRIWF</name>
<dbReference type="Proteomes" id="UP000593562">
    <property type="component" value="Unassembled WGS sequence"/>
</dbReference>
<evidence type="ECO:0000313" key="3">
    <source>
        <dbReference type="Proteomes" id="UP000593562"/>
    </source>
</evidence>
<protein>
    <submittedName>
        <fullName evidence="2">Uncharacterized protein</fullName>
    </submittedName>
</protein>